<keyword evidence="1" id="KW-0344">Guanine-nucleotide releasing factor</keyword>
<evidence type="ECO:0000259" key="4">
    <source>
        <dbReference type="Pfam" id="PF25390"/>
    </source>
</evidence>
<feature type="domain" description="RCC1-like" evidence="4">
    <location>
        <begin position="66"/>
        <end position="433"/>
    </location>
</feature>
<proteinExistence type="predicted"/>
<evidence type="ECO:0000313" key="5">
    <source>
        <dbReference type="EMBL" id="CAB3984531.1"/>
    </source>
</evidence>
<protein>
    <recommendedName>
        <fullName evidence="4">RCC1-like domain-containing protein</fullName>
    </recommendedName>
</protein>
<feature type="region of interest" description="Disordered" evidence="3">
    <location>
        <begin position="668"/>
        <end position="694"/>
    </location>
</feature>
<accession>A0A7D9DJ58</accession>
<dbReference type="InterPro" id="IPR009091">
    <property type="entry name" value="RCC1/BLIP-II"/>
</dbReference>
<dbReference type="OrthoDB" id="5981550at2759"/>
<dbReference type="SUPFAM" id="SSF50985">
    <property type="entry name" value="RCC1/BLIP-II"/>
    <property type="match status" value="2"/>
</dbReference>
<gene>
    <name evidence="5" type="ORF">PACLA_8A033927</name>
</gene>
<evidence type="ECO:0000256" key="3">
    <source>
        <dbReference type="SAM" id="MobiDB-lite"/>
    </source>
</evidence>
<dbReference type="Pfam" id="PF25390">
    <property type="entry name" value="WD40_RLD"/>
    <property type="match status" value="1"/>
</dbReference>
<evidence type="ECO:0000313" key="6">
    <source>
        <dbReference type="Proteomes" id="UP001152795"/>
    </source>
</evidence>
<feature type="region of interest" description="Disordered" evidence="3">
    <location>
        <begin position="626"/>
        <end position="656"/>
    </location>
</feature>
<dbReference type="GO" id="GO:0005085">
    <property type="term" value="F:guanyl-nucleotide exchange factor activity"/>
    <property type="evidence" value="ECO:0007669"/>
    <property type="project" value="TreeGrafter"/>
</dbReference>
<dbReference type="PRINTS" id="PR00633">
    <property type="entry name" value="RCCNDNSATION"/>
</dbReference>
<evidence type="ECO:0000256" key="2">
    <source>
        <dbReference type="ARBA" id="ARBA00022737"/>
    </source>
</evidence>
<dbReference type="PANTHER" id="PTHR45982:SF1">
    <property type="entry name" value="REGULATOR OF CHROMOSOME CONDENSATION"/>
    <property type="match status" value="1"/>
</dbReference>
<comment type="caution">
    <text evidence="5">The sequence shown here is derived from an EMBL/GenBank/DDBJ whole genome shotgun (WGS) entry which is preliminary data.</text>
</comment>
<dbReference type="PROSITE" id="PS00626">
    <property type="entry name" value="RCC1_2"/>
    <property type="match status" value="2"/>
</dbReference>
<dbReference type="InterPro" id="IPR058923">
    <property type="entry name" value="RCC1-like_dom"/>
</dbReference>
<dbReference type="PANTHER" id="PTHR45982">
    <property type="entry name" value="REGULATOR OF CHROMOSOME CONDENSATION"/>
    <property type="match status" value="1"/>
</dbReference>
<reference evidence="5" key="1">
    <citation type="submission" date="2020-04" db="EMBL/GenBank/DDBJ databases">
        <authorList>
            <person name="Alioto T."/>
            <person name="Alioto T."/>
            <person name="Gomez Garrido J."/>
        </authorList>
    </citation>
    <scope>NUCLEOTIDE SEQUENCE</scope>
    <source>
        <strain evidence="5">A484AB</strain>
    </source>
</reference>
<evidence type="ECO:0000256" key="1">
    <source>
        <dbReference type="ARBA" id="ARBA00022658"/>
    </source>
</evidence>
<organism evidence="5 6">
    <name type="scientific">Paramuricea clavata</name>
    <name type="common">Red gorgonian</name>
    <name type="synonym">Violescent sea-whip</name>
    <dbReference type="NCBI Taxonomy" id="317549"/>
    <lineage>
        <taxon>Eukaryota</taxon>
        <taxon>Metazoa</taxon>
        <taxon>Cnidaria</taxon>
        <taxon>Anthozoa</taxon>
        <taxon>Octocorallia</taxon>
        <taxon>Malacalcyonacea</taxon>
        <taxon>Plexauridae</taxon>
        <taxon>Paramuricea</taxon>
    </lineage>
</organism>
<keyword evidence="6" id="KW-1185">Reference proteome</keyword>
<dbReference type="Proteomes" id="UP001152795">
    <property type="component" value="Unassembled WGS sequence"/>
</dbReference>
<dbReference type="PROSITE" id="PS50012">
    <property type="entry name" value="RCC1_3"/>
    <property type="match status" value="6"/>
</dbReference>
<dbReference type="InterPro" id="IPR051553">
    <property type="entry name" value="Ran_GTPase-activating"/>
</dbReference>
<dbReference type="GO" id="GO:0005737">
    <property type="term" value="C:cytoplasm"/>
    <property type="evidence" value="ECO:0007669"/>
    <property type="project" value="TreeGrafter"/>
</dbReference>
<dbReference type="Gene3D" id="2.130.10.30">
    <property type="entry name" value="Regulator of chromosome condensation 1/beta-lactamase-inhibitor protein II"/>
    <property type="match status" value="2"/>
</dbReference>
<keyword evidence="2" id="KW-0677">Repeat</keyword>
<feature type="compositionally biased region" description="Basic and acidic residues" evidence="3">
    <location>
        <begin position="637"/>
        <end position="649"/>
    </location>
</feature>
<name>A0A7D9DJ58_PARCT</name>
<dbReference type="AlphaFoldDB" id="A0A7D9DJ58"/>
<sequence>MEVMNLVNFKQLQQKINGLSKEYFGYSTSMKDHDVSLYKPANGLLHIGQEKTEKLAPLSKNKSHFLIVWGCGEFGQHGSDQSGDVTFEMAIRKFKSDKFMLPHCEFPVITVCGSSHTLLLTGTDEVYSWGNGTSGQLGNGTCLTTTKPTLVPLTLDNKIQGMSCGARHSFIWTKNGYCYSFGNNFNAQLGYNFSKADFKENQLWPVVVELFPDMKVKEVSCGARHSLFLLTTGHVMAVGCNQHGQIGNDTTEDVVIPTMLDDLHSITHVACGNIHSLASHENGSVYAWGYGKAFGNKTRHVATPQKFAPKDIESSVVVSLAGGDCHSMALYDCGVVFTWGNNYEGQLGVGKDVKYQNEPEAIPSDLLPRPVIQIACGETTSAAVTGKGELFMWGKNAGLIHSDKSSQHFQYTPHHIEMDGMSVMQISCGAWHVSAIIKNSTNETEEISQNLDSESLETEQPDFPNQKLDLVKNAGLPCENRDDTVSEASTEQQQNRKCRIESMDTNMSDDACIITKYSSQPEIPRVNIHDNELSENSLDTCFITKYSSDSEFSMVENECCENEILLATDKQLTKYSEEVISDQEQEDCLATKTEVYGVDKTGCRTNETRNTNVMDSSFDYKEIYEESRSSRQHKNRLQLDEAHSMEKQSDSSSISEQLVGNYQGRLTTTYAEKEPSLSSSSESREEDIHKRNTRKSLLRNENATTYCTFESENVCSIEFDTVRLEKDKRKNNDSLPNKCEDFRNDNVVKDNHFLRNNSNDDTRNKNDSLTSYNQHVSWDNDYILGNNKRVNVDIIENNKGSQIGRKNLHLKHWNDLKSQQAERKPGPCIAEKNVCEDISGLSLGSLEQNSIKESSVLKRNIRLAITPLQNGSIKHNSALKRTTEVKPAVTPAQNKTMEQKTTGFKLAITSTQNKSMDCDNQLLSRQQTVPVIDLSFGKAVRHVEQSRIKPSFTTFRNVWKASNLFREKQRQKRIGIASRRGSDGLFTLENTLPNRPVHAVREIEKWSKFKEDFTQLQNDSTQELRRTTDKLSKCCHDTGEVLPPICSCKKNYEVIPKRRDTLTNIFIDRR</sequence>
<dbReference type="EMBL" id="CACRXK020000750">
    <property type="protein sequence ID" value="CAB3984531.1"/>
    <property type="molecule type" value="Genomic_DNA"/>
</dbReference>
<dbReference type="InterPro" id="IPR000408">
    <property type="entry name" value="Reg_chr_condens"/>
</dbReference>